<evidence type="ECO:0000256" key="1">
    <source>
        <dbReference type="ARBA" id="ARBA00001974"/>
    </source>
</evidence>
<evidence type="ECO:0000259" key="7">
    <source>
        <dbReference type="PROSITE" id="PS51324"/>
    </source>
</evidence>
<organism evidence="8 9">
    <name type="scientific">Fragilariopsis cylindrus CCMP1102</name>
    <dbReference type="NCBI Taxonomy" id="635003"/>
    <lineage>
        <taxon>Eukaryota</taxon>
        <taxon>Sar</taxon>
        <taxon>Stramenopiles</taxon>
        <taxon>Ochrophyta</taxon>
        <taxon>Bacillariophyta</taxon>
        <taxon>Bacillariophyceae</taxon>
        <taxon>Bacillariophycidae</taxon>
        <taxon>Bacillariales</taxon>
        <taxon>Bacillariaceae</taxon>
        <taxon>Fragilariopsis</taxon>
    </lineage>
</organism>
<dbReference type="InterPro" id="IPR039799">
    <property type="entry name" value="ALR/ERV"/>
</dbReference>
<evidence type="ECO:0000256" key="2">
    <source>
        <dbReference type="ARBA" id="ARBA00022630"/>
    </source>
</evidence>
<feature type="domain" description="ERV/ALR sulfhydryl oxidase" evidence="7">
    <location>
        <begin position="20"/>
        <end position="122"/>
    </location>
</feature>
<gene>
    <name evidence="8" type="ORF">FRACYDRAFT_184712</name>
</gene>
<evidence type="ECO:0000313" key="9">
    <source>
        <dbReference type="Proteomes" id="UP000095751"/>
    </source>
</evidence>
<comment type="cofactor">
    <cofactor evidence="1 6">
        <name>FAD</name>
        <dbReference type="ChEBI" id="CHEBI:57692"/>
    </cofactor>
</comment>
<evidence type="ECO:0000256" key="6">
    <source>
        <dbReference type="RuleBase" id="RU371123"/>
    </source>
</evidence>
<reference evidence="8 9" key="1">
    <citation type="submission" date="2016-09" db="EMBL/GenBank/DDBJ databases">
        <title>Extensive genetic diversity and differential bi-allelic expression allows diatom success in the polar Southern Ocean.</title>
        <authorList>
            <consortium name="DOE Joint Genome Institute"/>
            <person name="Mock T."/>
            <person name="Otillar R.P."/>
            <person name="Strauss J."/>
            <person name="Dupont C."/>
            <person name="Frickenhaus S."/>
            <person name="Maumus F."/>
            <person name="Mcmullan M."/>
            <person name="Sanges R."/>
            <person name="Schmutz J."/>
            <person name="Toseland A."/>
            <person name="Valas R."/>
            <person name="Veluchamy A."/>
            <person name="Ward B.J."/>
            <person name="Allen A."/>
            <person name="Barry K."/>
            <person name="Falciatore A."/>
            <person name="Ferrante M."/>
            <person name="Fortunato A.E."/>
            <person name="Gloeckner G."/>
            <person name="Gruber A."/>
            <person name="Hipkin R."/>
            <person name="Janech M."/>
            <person name="Kroth P."/>
            <person name="Leese F."/>
            <person name="Lindquist E."/>
            <person name="Lyon B.R."/>
            <person name="Martin J."/>
            <person name="Mayer C."/>
            <person name="Parker M."/>
            <person name="Quesneville H."/>
            <person name="Raymond J."/>
            <person name="Uhlig C."/>
            <person name="Valentin K.U."/>
            <person name="Worden A.Z."/>
            <person name="Armbrust E.V."/>
            <person name="Bowler C."/>
            <person name="Green B."/>
            <person name="Moulton V."/>
            <person name="Van Oosterhout C."/>
            <person name="Grigoriev I."/>
        </authorList>
    </citation>
    <scope>NUCLEOTIDE SEQUENCE [LARGE SCALE GENOMIC DNA]</scope>
    <source>
        <strain evidence="8 9">CCMP1102</strain>
    </source>
</reference>
<keyword evidence="4 6" id="KW-0560">Oxidoreductase</keyword>
<dbReference type="PANTHER" id="PTHR12645:SF0">
    <property type="entry name" value="FAD-LINKED SULFHYDRYL OXIDASE ALR"/>
    <property type="match status" value="1"/>
</dbReference>
<dbReference type="SUPFAM" id="SSF69000">
    <property type="entry name" value="FAD-dependent thiol oxidase"/>
    <property type="match status" value="1"/>
</dbReference>
<comment type="catalytic activity">
    <reaction evidence="6">
        <text>2 R'C(R)SH + O2 = R'C(R)S-S(R)CR' + H2O2</text>
        <dbReference type="Rhea" id="RHEA:17357"/>
        <dbReference type="ChEBI" id="CHEBI:15379"/>
        <dbReference type="ChEBI" id="CHEBI:16240"/>
        <dbReference type="ChEBI" id="CHEBI:16520"/>
        <dbReference type="ChEBI" id="CHEBI:17412"/>
        <dbReference type="EC" id="1.8.3.2"/>
    </reaction>
</comment>
<proteinExistence type="predicted"/>
<evidence type="ECO:0000313" key="8">
    <source>
        <dbReference type="EMBL" id="OEU17568.1"/>
    </source>
</evidence>
<protein>
    <recommendedName>
        <fullName evidence="6">Sulfhydryl oxidase</fullName>
        <ecNumber evidence="6">1.8.3.2</ecNumber>
    </recommendedName>
</protein>
<evidence type="ECO:0000256" key="3">
    <source>
        <dbReference type="ARBA" id="ARBA00022827"/>
    </source>
</evidence>
<keyword evidence="5" id="KW-1015">Disulfide bond</keyword>
<dbReference type="AlphaFoldDB" id="A0A1E7FHC4"/>
<dbReference type="Proteomes" id="UP000095751">
    <property type="component" value="Unassembled WGS sequence"/>
</dbReference>
<accession>A0A1E7FHC4</accession>
<dbReference type="Gene3D" id="1.20.120.310">
    <property type="entry name" value="ERV/ALR sulfhydryl oxidase domain"/>
    <property type="match status" value="1"/>
</dbReference>
<dbReference type="GO" id="GO:0050660">
    <property type="term" value="F:flavin adenine dinucleotide binding"/>
    <property type="evidence" value="ECO:0007669"/>
    <property type="project" value="TreeGrafter"/>
</dbReference>
<name>A0A1E7FHC4_9STRA</name>
<keyword evidence="3 6" id="KW-0274">FAD</keyword>
<sequence>MKKKYDTNNNKIIKTKKVECPPGTAELGRSSWKLLHSMAAWYPDTPTTEQKTKMRNFYDTLAEFYPCTYCAQDFQESIEKSPVEVESRKDLCLWLCKQHNLVSEKLGQPLFKCNMKNLDERWRKSSSSECNNNS</sequence>
<dbReference type="PANTHER" id="PTHR12645">
    <property type="entry name" value="ALR/ERV"/>
    <property type="match status" value="1"/>
</dbReference>
<dbReference type="InParanoid" id="A0A1E7FHC4"/>
<dbReference type="EC" id="1.8.3.2" evidence="6"/>
<keyword evidence="2 6" id="KW-0285">Flavoprotein</keyword>
<dbReference type="FunCoup" id="A0A1E7FHC4">
    <property type="interactions" value="10"/>
</dbReference>
<dbReference type="InterPro" id="IPR017905">
    <property type="entry name" value="ERV/ALR_sulphydryl_oxidase"/>
</dbReference>
<dbReference type="OrthoDB" id="17199at2759"/>
<dbReference type="PROSITE" id="PS51324">
    <property type="entry name" value="ERV_ALR"/>
    <property type="match status" value="1"/>
</dbReference>
<dbReference type="GO" id="GO:0016971">
    <property type="term" value="F:flavin-dependent sulfhydryl oxidase activity"/>
    <property type="evidence" value="ECO:0007669"/>
    <property type="project" value="InterPro"/>
</dbReference>
<dbReference type="Pfam" id="PF04777">
    <property type="entry name" value="Evr1_Alr"/>
    <property type="match status" value="1"/>
</dbReference>
<dbReference type="GO" id="GO:0005739">
    <property type="term" value="C:mitochondrion"/>
    <property type="evidence" value="ECO:0007669"/>
    <property type="project" value="TreeGrafter"/>
</dbReference>
<evidence type="ECO:0000256" key="5">
    <source>
        <dbReference type="ARBA" id="ARBA00023157"/>
    </source>
</evidence>
<keyword evidence="9" id="KW-1185">Reference proteome</keyword>
<evidence type="ECO:0000256" key="4">
    <source>
        <dbReference type="ARBA" id="ARBA00023002"/>
    </source>
</evidence>
<dbReference type="InterPro" id="IPR036774">
    <property type="entry name" value="ERV/ALR_sulphydryl_oxid_sf"/>
</dbReference>
<dbReference type="KEGG" id="fcy:FRACYDRAFT_184712"/>
<dbReference type="EMBL" id="KV784357">
    <property type="protein sequence ID" value="OEU17568.1"/>
    <property type="molecule type" value="Genomic_DNA"/>
</dbReference>